<dbReference type="Gene3D" id="1.10.760.10">
    <property type="entry name" value="Cytochrome c-like domain"/>
    <property type="match status" value="1"/>
</dbReference>
<organism evidence="8 9">
    <name type="scientific">Pontivivens ytuae</name>
    <dbReference type="NCBI Taxonomy" id="2789856"/>
    <lineage>
        <taxon>Bacteria</taxon>
        <taxon>Pseudomonadati</taxon>
        <taxon>Pseudomonadota</taxon>
        <taxon>Alphaproteobacteria</taxon>
        <taxon>Rhodobacterales</taxon>
        <taxon>Paracoccaceae</taxon>
        <taxon>Pontivivens</taxon>
    </lineage>
</organism>
<evidence type="ECO:0000256" key="5">
    <source>
        <dbReference type="ARBA" id="ARBA00023004"/>
    </source>
</evidence>
<dbReference type="PROSITE" id="PS51007">
    <property type="entry name" value="CYTC"/>
    <property type="match status" value="1"/>
</dbReference>
<evidence type="ECO:0000313" key="8">
    <source>
        <dbReference type="EMBL" id="QPH56099.1"/>
    </source>
</evidence>
<sequence length="104" mass="11117">MSAAFLCTTPALPQNDAIAEIAGDATAGENVYQSVCRNCHGPTGAGMASFPKLAGNESEYLIERLAQYRAGERIGPNSALMWPLVEDFSDQDIADIVAYISETF</sequence>
<dbReference type="InterPro" id="IPR050597">
    <property type="entry name" value="Cytochrome_c_Oxidase_Subunit"/>
</dbReference>
<evidence type="ECO:0000259" key="7">
    <source>
        <dbReference type="PROSITE" id="PS51007"/>
    </source>
</evidence>
<dbReference type="InterPro" id="IPR009056">
    <property type="entry name" value="Cyt_c-like_dom"/>
</dbReference>
<reference evidence="8 9" key="1">
    <citation type="submission" date="2020-11" db="EMBL/GenBank/DDBJ databases">
        <title>Description of Pontivivens ytuae sp. nov. isolated from deep sea sediment of Mariana Trench.</title>
        <authorList>
            <person name="Wang Z."/>
            <person name="Sun Q.-L."/>
            <person name="Xu X.-D."/>
            <person name="Tang Y.-Z."/>
            <person name="Zhang J."/>
        </authorList>
    </citation>
    <scope>NUCLEOTIDE SEQUENCE [LARGE SCALE GENOMIC DNA]</scope>
    <source>
        <strain evidence="8 9">MT2928</strain>
    </source>
</reference>
<dbReference type="GO" id="GO:0046872">
    <property type="term" value="F:metal ion binding"/>
    <property type="evidence" value="ECO:0007669"/>
    <property type="project" value="UniProtKB-KW"/>
</dbReference>
<dbReference type="GO" id="GO:0020037">
    <property type="term" value="F:heme binding"/>
    <property type="evidence" value="ECO:0007669"/>
    <property type="project" value="InterPro"/>
</dbReference>
<evidence type="ECO:0000256" key="2">
    <source>
        <dbReference type="ARBA" id="ARBA00022617"/>
    </source>
</evidence>
<dbReference type="SUPFAM" id="SSF46626">
    <property type="entry name" value="Cytochrome c"/>
    <property type="match status" value="1"/>
</dbReference>
<evidence type="ECO:0000256" key="6">
    <source>
        <dbReference type="PROSITE-ProRule" id="PRU00433"/>
    </source>
</evidence>
<evidence type="ECO:0000256" key="1">
    <source>
        <dbReference type="ARBA" id="ARBA00022448"/>
    </source>
</evidence>
<dbReference type="Proteomes" id="UP000594800">
    <property type="component" value="Chromosome"/>
</dbReference>
<gene>
    <name evidence="8" type="ORF">I0K15_04035</name>
</gene>
<keyword evidence="2 6" id="KW-0349">Heme</keyword>
<evidence type="ECO:0000256" key="4">
    <source>
        <dbReference type="ARBA" id="ARBA00022982"/>
    </source>
</evidence>
<keyword evidence="5 6" id="KW-0408">Iron</keyword>
<dbReference type="KEGG" id="poz:I0K15_04035"/>
<dbReference type="EMBL" id="CP064942">
    <property type="protein sequence ID" value="QPH56099.1"/>
    <property type="molecule type" value="Genomic_DNA"/>
</dbReference>
<keyword evidence="4" id="KW-0249">Electron transport</keyword>
<proteinExistence type="predicted"/>
<protein>
    <submittedName>
        <fullName evidence="8">C-type cytochrome</fullName>
    </submittedName>
</protein>
<keyword evidence="9" id="KW-1185">Reference proteome</keyword>
<evidence type="ECO:0000313" key="9">
    <source>
        <dbReference type="Proteomes" id="UP000594800"/>
    </source>
</evidence>
<evidence type="ECO:0000256" key="3">
    <source>
        <dbReference type="ARBA" id="ARBA00022723"/>
    </source>
</evidence>
<dbReference type="PANTHER" id="PTHR33751:SF9">
    <property type="entry name" value="CYTOCHROME C4"/>
    <property type="match status" value="1"/>
</dbReference>
<name>A0A7S9LVM8_9RHOB</name>
<dbReference type="Pfam" id="PF00034">
    <property type="entry name" value="Cytochrom_C"/>
    <property type="match status" value="1"/>
</dbReference>
<dbReference type="PANTHER" id="PTHR33751">
    <property type="entry name" value="CBB3-TYPE CYTOCHROME C OXIDASE SUBUNIT FIXP"/>
    <property type="match status" value="1"/>
</dbReference>
<dbReference type="InterPro" id="IPR036909">
    <property type="entry name" value="Cyt_c-like_dom_sf"/>
</dbReference>
<feature type="domain" description="Cytochrome c" evidence="7">
    <location>
        <begin position="23"/>
        <end position="104"/>
    </location>
</feature>
<keyword evidence="3 6" id="KW-0479">Metal-binding</keyword>
<accession>A0A7S9LVM8</accession>
<dbReference type="GO" id="GO:0009055">
    <property type="term" value="F:electron transfer activity"/>
    <property type="evidence" value="ECO:0007669"/>
    <property type="project" value="InterPro"/>
</dbReference>
<keyword evidence="1" id="KW-0813">Transport</keyword>
<dbReference type="AlphaFoldDB" id="A0A7S9LVM8"/>